<dbReference type="Pfam" id="PF00020">
    <property type="entry name" value="TNFR_c6"/>
    <property type="match status" value="2"/>
</dbReference>
<dbReference type="SMART" id="SM00208">
    <property type="entry name" value="TNFR"/>
    <property type="match status" value="2"/>
</dbReference>
<comment type="caution">
    <text evidence="1">Lacks conserved residue(s) required for the propagation of feature annotation.</text>
</comment>
<keyword evidence="5" id="KW-1185">Reference proteome</keyword>
<dbReference type="PROSITE" id="PS50050">
    <property type="entry name" value="TNFR_NGFR_2"/>
    <property type="match status" value="1"/>
</dbReference>
<sequence>MERLFCALLLLLCTGAVCEVPCPKGAFRPGKGQSCQQCRVCDRTLVYKQKCTETSDARCRCAEGYSCGKNCEACECPVGQQRTITGCQKCTPKTFNNRTTGECRPWSTCPGDRIREPGTEKRDVVCWSGSEIPTTQPSTSLAVFSTTVSEWGNDLILVTSAFIIIIALCLAFMVLCYFFLRYWLRKKFPKPSHGQLAQEVDDCSYRYPEEEEGGSCEALSSLKGGLLERYYTQDV</sequence>
<dbReference type="OrthoDB" id="9423210at2759"/>
<dbReference type="Proteomes" id="UP000504617">
    <property type="component" value="Unplaced"/>
</dbReference>
<keyword evidence="2" id="KW-0472">Membrane</keyword>
<dbReference type="PANTHER" id="PTHR47139">
    <property type="entry name" value="TUMOR NECROSIS FACTOR RECEPTOR SUPERFAMILY MEMBER 9"/>
    <property type="match status" value="1"/>
</dbReference>
<keyword evidence="1" id="KW-1015">Disulfide bond</keyword>
<name>A0A6I9Z469_9SAUR</name>
<dbReference type="RefSeq" id="XP_013931019.1">
    <property type="nucleotide sequence ID" value="XM_014075544.1"/>
</dbReference>
<keyword evidence="2" id="KW-1133">Transmembrane helix</keyword>
<accession>A0A6I9Z469</accession>
<dbReference type="GeneID" id="106556563"/>
<dbReference type="GO" id="GO:0042127">
    <property type="term" value="P:regulation of cell population proliferation"/>
    <property type="evidence" value="ECO:0007669"/>
    <property type="project" value="TreeGrafter"/>
</dbReference>
<keyword evidence="2" id="KW-0812">Transmembrane</keyword>
<evidence type="ECO:0000256" key="2">
    <source>
        <dbReference type="SAM" id="Phobius"/>
    </source>
</evidence>
<gene>
    <name evidence="6" type="primary">LOC106556563</name>
</gene>
<evidence type="ECO:0000259" key="4">
    <source>
        <dbReference type="PROSITE" id="PS50050"/>
    </source>
</evidence>
<feature type="signal peptide" evidence="3">
    <location>
        <begin position="1"/>
        <end position="18"/>
    </location>
</feature>
<feature type="disulfide bond" evidence="1">
    <location>
        <begin position="41"/>
        <end position="59"/>
    </location>
</feature>
<protein>
    <submittedName>
        <fullName evidence="6">Tumor necrosis factor receptor superfamily member 9-like</fullName>
    </submittedName>
</protein>
<keyword evidence="3" id="KW-0732">Signal</keyword>
<dbReference type="InterPro" id="IPR001368">
    <property type="entry name" value="TNFR/NGFR_Cys_rich_reg"/>
</dbReference>
<evidence type="ECO:0000256" key="3">
    <source>
        <dbReference type="SAM" id="SignalP"/>
    </source>
</evidence>
<feature type="disulfide bond" evidence="1">
    <location>
        <begin position="38"/>
        <end position="51"/>
    </location>
</feature>
<dbReference type="Gene3D" id="2.10.50.10">
    <property type="entry name" value="Tumor Necrosis Factor Receptor, subunit A, domain 2"/>
    <property type="match status" value="2"/>
</dbReference>
<dbReference type="GO" id="GO:0038023">
    <property type="term" value="F:signaling receptor activity"/>
    <property type="evidence" value="ECO:0007669"/>
    <property type="project" value="TreeGrafter"/>
</dbReference>
<reference evidence="6" key="1">
    <citation type="submission" date="2025-08" db="UniProtKB">
        <authorList>
            <consortium name="RefSeq"/>
        </authorList>
    </citation>
    <scope>IDENTIFICATION</scope>
    <source>
        <tissue evidence="6">Skeletal muscle</tissue>
    </source>
</reference>
<dbReference type="KEGG" id="tsr:106556563"/>
<proteinExistence type="predicted"/>
<evidence type="ECO:0000313" key="5">
    <source>
        <dbReference type="Proteomes" id="UP000504617"/>
    </source>
</evidence>
<feature type="domain" description="TNFR-Cys" evidence="4">
    <location>
        <begin position="21"/>
        <end position="59"/>
    </location>
</feature>
<feature type="chain" id="PRO_5026966473" evidence="3">
    <location>
        <begin position="19"/>
        <end position="235"/>
    </location>
</feature>
<dbReference type="PANTHER" id="PTHR47139:SF1">
    <property type="entry name" value="TUMOR NECROSIS FACTOR RECEPTOR SUPERFAMILY MEMBER 9"/>
    <property type="match status" value="1"/>
</dbReference>
<evidence type="ECO:0000256" key="1">
    <source>
        <dbReference type="PROSITE-ProRule" id="PRU00206"/>
    </source>
</evidence>
<dbReference type="PROSITE" id="PS00652">
    <property type="entry name" value="TNFR_NGFR_1"/>
    <property type="match status" value="1"/>
</dbReference>
<organism evidence="5 6">
    <name type="scientific">Thamnophis sirtalis</name>
    <dbReference type="NCBI Taxonomy" id="35019"/>
    <lineage>
        <taxon>Eukaryota</taxon>
        <taxon>Metazoa</taxon>
        <taxon>Chordata</taxon>
        <taxon>Craniata</taxon>
        <taxon>Vertebrata</taxon>
        <taxon>Euteleostomi</taxon>
        <taxon>Lepidosauria</taxon>
        <taxon>Squamata</taxon>
        <taxon>Bifurcata</taxon>
        <taxon>Unidentata</taxon>
        <taxon>Episquamata</taxon>
        <taxon>Toxicofera</taxon>
        <taxon>Serpentes</taxon>
        <taxon>Colubroidea</taxon>
        <taxon>Colubridae</taxon>
        <taxon>Natricinae</taxon>
        <taxon>Thamnophis</taxon>
    </lineage>
</organism>
<feature type="repeat" description="TNFR-Cys" evidence="1">
    <location>
        <begin position="21"/>
        <end position="59"/>
    </location>
</feature>
<dbReference type="AlphaFoldDB" id="A0A6I9Z469"/>
<feature type="transmembrane region" description="Helical" evidence="2">
    <location>
        <begin position="155"/>
        <end position="180"/>
    </location>
</feature>
<evidence type="ECO:0000313" key="6">
    <source>
        <dbReference type="RefSeq" id="XP_013931019.1"/>
    </source>
</evidence>